<evidence type="ECO:0000256" key="1">
    <source>
        <dbReference type="SAM" id="MobiDB-lite"/>
    </source>
</evidence>
<evidence type="ECO:0000313" key="3">
    <source>
        <dbReference type="Proteomes" id="UP000438429"/>
    </source>
</evidence>
<gene>
    <name evidence="2" type="ORF">F2P81_025287</name>
</gene>
<feature type="region of interest" description="Disordered" evidence="1">
    <location>
        <begin position="76"/>
        <end position="96"/>
    </location>
</feature>
<reference evidence="2 3" key="1">
    <citation type="submission" date="2019-06" db="EMBL/GenBank/DDBJ databases">
        <title>Draft genomes of female and male turbot (Scophthalmus maximus).</title>
        <authorList>
            <person name="Xu H."/>
            <person name="Xu X.-W."/>
            <person name="Shao C."/>
            <person name="Chen S."/>
        </authorList>
    </citation>
    <scope>NUCLEOTIDE SEQUENCE [LARGE SCALE GENOMIC DNA]</scope>
    <source>
        <strain evidence="2">Ysfricsl-2016a</strain>
        <tissue evidence="2">Blood</tissue>
    </source>
</reference>
<dbReference type="Proteomes" id="UP000438429">
    <property type="component" value="Unassembled WGS sequence"/>
</dbReference>
<proteinExistence type="predicted"/>
<evidence type="ECO:0000313" key="2">
    <source>
        <dbReference type="EMBL" id="KAF0022474.1"/>
    </source>
</evidence>
<name>A0A6A4RVD7_SCOMX</name>
<comment type="caution">
    <text evidence="2">The sequence shown here is derived from an EMBL/GenBank/DDBJ whole genome shotgun (WGS) entry which is preliminary data.</text>
</comment>
<protein>
    <submittedName>
        <fullName evidence="2">Uncharacterized protein</fullName>
    </submittedName>
</protein>
<sequence length="96" mass="11068">MSAFEDLEMELADIADEHLWVSKFISLTADLEDVGRHKAVLALEHKWSNIENLPKPDKLVYETWNAIPDTKGMHLESCPSLDPHPKRKGFLNYELH</sequence>
<organism evidence="2 3">
    <name type="scientific">Scophthalmus maximus</name>
    <name type="common">Turbot</name>
    <name type="synonym">Psetta maxima</name>
    <dbReference type="NCBI Taxonomy" id="52904"/>
    <lineage>
        <taxon>Eukaryota</taxon>
        <taxon>Metazoa</taxon>
        <taxon>Chordata</taxon>
        <taxon>Craniata</taxon>
        <taxon>Vertebrata</taxon>
        <taxon>Euteleostomi</taxon>
        <taxon>Actinopterygii</taxon>
        <taxon>Neopterygii</taxon>
        <taxon>Teleostei</taxon>
        <taxon>Neoteleostei</taxon>
        <taxon>Acanthomorphata</taxon>
        <taxon>Carangaria</taxon>
        <taxon>Pleuronectiformes</taxon>
        <taxon>Pleuronectoidei</taxon>
        <taxon>Scophthalmidae</taxon>
        <taxon>Scophthalmus</taxon>
    </lineage>
</organism>
<accession>A0A6A4RVD7</accession>
<dbReference type="EMBL" id="VEVO01000026">
    <property type="protein sequence ID" value="KAF0022474.1"/>
    <property type="molecule type" value="Genomic_DNA"/>
</dbReference>
<dbReference type="AlphaFoldDB" id="A0A6A4RVD7"/>